<gene>
    <name evidence="1" type="ORF">NCTC11694_05039</name>
</gene>
<protein>
    <submittedName>
        <fullName evidence="1">Uncharacterized protein</fullName>
    </submittedName>
</protein>
<dbReference type="Proteomes" id="UP000255050">
    <property type="component" value="Unassembled WGS sequence"/>
</dbReference>
<evidence type="ECO:0000313" key="1">
    <source>
        <dbReference type="EMBL" id="STR43752.1"/>
    </source>
</evidence>
<sequence>MENIGLRGVQVLRHAVTQHATTKTNHPASLIADGEHHPFAEAVVTASLIVSDQHARINQRLAVFLITAKTF</sequence>
<dbReference type="EMBL" id="UGJR01000002">
    <property type="protein sequence ID" value="STR43752.1"/>
    <property type="molecule type" value="Genomic_DNA"/>
</dbReference>
<name>A0A7H4M5S6_9ENTR</name>
<dbReference type="AlphaFoldDB" id="A0A7H4M5S6"/>
<comment type="caution">
    <text evidence="1">The sequence shown here is derived from an EMBL/GenBank/DDBJ whole genome shotgun (WGS) entry which is preliminary data.</text>
</comment>
<organism evidence="1 2">
    <name type="scientific">Klebsiella michiganensis</name>
    <dbReference type="NCBI Taxonomy" id="1134687"/>
    <lineage>
        <taxon>Bacteria</taxon>
        <taxon>Pseudomonadati</taxon>
        <taxon>Pseudomonadota</taxon>
        <taxon>Gammaproteobacteria</taxon>
        <taxon>Enterobacterales</taxon>
        <taxon>Enterobacteriaceae</taxon>
        <taxon>Klebsiella/Raoultella group</taxon>
        <taxon>Klebsiella</taxon>
    </lineage>
</organism>
<evidence type="ECO:0000313" key="2">
    <source>
        <dbReference type="Proteomes" id="UP000255050"/>
    </source>
</evidence>
<accession>A0A7H4M5S6</accession>
<reference evidence="1 2" key="1">
    <citation type="submission" date="2018-06" db="EMBL/GenBank/DDBJ databases">
        <authorList>
            <consortium name="Pathogen Informatics"/>
            <person name="Doyle S."/>
        </authorList>
    </citation>
    <scope>NUCLEOTIDE SEQUENCE [LARGE SCALE GENOMIC DNA]</scope>
    <source>
        <strain evidence="1 2">NCTC11694</strain>
    </source>
</reference>
<proteinExistence type="predicted"/>